<dbReference type="InterPro" id="IPR029063">
    <property type="entry name" value="SAM-dependent_MTases_sf"/>
</dbReference>
<dbReference type="SUPFAM" id="SSF53335">
    <property type="entry name" value="S-adenosyl-L-methionine-dependent methyltransferases"/>
    <property type="match status" value="1"/>
</dbReference>
<dbReference type="Proteomes" id="UP001642464">
    <property type="component" value="Unassembled WGS sequence"/>
</dbReference>
<organism evidence="2 3">
    <name type="scientific">Durusdinium trenchii</name>
    <dbReference type="NCBI Taxonomy" id="1381693"/>
    <lineage>
        <taxon>Eukaryota</taxon>
        <taxon>Sar</taxon>
        <taxon>Alveolata</taxon>
        <taxon>Dinophyceae</taxon>
        <taxon>Suessiales</taxon>
        <taxon>Symbiodiniaceae</taxon>
        <taxon>Durusdinium</taxon>
    </lineage>
</organism>
<evidence type="ECO:0000313" key="3">
    <source>
        <dbReference type="Proteomes" id="UP001642464"/>
    </source>
</evidence>
<protein>
    <submittedName>
        <fullName evidence="2">Glucoamylase 1</fullName>
    </submittedName>
</protein>
<evidence type="ECO:0000259" key="1">
    <source>
        <dbReference type="Pfam" id="PF13649"/>
    </source>
</evidence>
<accession>A0ABP0RXB8</accession>
<gene>
    <name evidence="2" type="ORF">SCF082_LOCUS48795</name>
</gene>
<comment type="caution">
    <text evidence="2">The sequence shown here is derived from an EMBL/GenBank/DDBJ whole genome shotgun (WGS) entry which is preliminary data.</text>
</comment>
<reference evidence="2 3" key="1">
    <citation type="submission" date="2024-02" db="EMBL/GenBank/DDBJ databases">
        <authorList>
            <person name="Chen Y."/>
            <person name="Shah S."/>
            <person name="Dougan E. K."/>
            <person name="Thang M."/>
            <person name="Chan C."/>
        </authorList>
    </citation>
    <scope>NUCLEOTIDE SEQUENCE [LARGE SCALE GENOMIC DNA]</scope>
</reference>
<feature type="domain" description="Methyltransferase" evidence="1">
    <location>
        <begin position="279"/>
        <end position="360"/>
    </location>
</feature>
<proteinExistence type="predicted"/>
<keyword evidence="3" id="KW-1185">Reference proteome</keyword>
<dbReference type="Gene3D" id="3.40.50.150">
    <property type="entry name" value="Vaccinia Virus protein VP39"/>
    <property type="match status" value="1"/>
</dbReference>
<evidence type="ECO:0000313" key="2">
    <source>
        <dbReference type="EMBL" id="CAK9104599.1"/>
    </source>
</evidence>
<dbReference type="Pfam" id="PF13649">
    <property type="entry name" value="Methyltransf_25"/>
    <property type="match status" value="1"/>
</dbReference>
<dbReference type="InterPro" id="IPR041698">
    <property type="entry name" value="Methyltransf_25"/>
</dbReference>
<dbReference type="EMBL" id="CAXAMM010042395">
    <property type="protein sequence ID" value="CAK9104599.1"/>
    <property type="molecule type" value="Genomic_DNA"/>
</dbReference>
<sequence>MVGREGRPVSCPCSIPRKLRWCSRPERLGRPDVRVAAASQQSRFRPLAAEPRSVAGKVLADGEASRNTDDKGNGHGHVTFSAWRRPSLRQLREFSLQGVKFYAFTVPHENTIQVAVWRQLGDVVAAGYRSSFDSSLPILVKVVAPEDSLSPGRIAARIGPLADLYQRKPFDRKTWVYWESFWVPGKVGKMCLKPLEAQSSVVLYAGQVPRPRHSAAVSTQDLAALESKAHAFADIYRRGVWPGICSRSGPGSDPFHPMARIAITALDMAVDLLEATSMLDAACGDAAWIACGFLSRRPEVKYTGVDIVEHVIEENRQKFPALRFMAADFSRETSLPATDFVFSKETLNHMFLDDAVRALHVLQSSGTRYLVTNIHRGAPNQLGETKGHHAHYAPYDYSLPPFNLRKLCQLVSINLEDWTEYALFAL</sequence>
<name>A0ABP0RXB8_9DINO</name>